<evidence type="ECO:0008006" key="5">
    <source>
        <dbReference type="Google" id="ProtNLM"/>
    </source>
</evidence>
<evidence type="ECO:0000256" key="1">
    <source>
        <dbReference type="SAM" id="MobiDB-lite"/>
    </source>
</evidence>
<evidence type="ECO:0000313" key="3">
    <source>
        <dbReference type="EMBL" id="GIG05377.1"/>
    </source>
</evidence>
<feature type="transmembrane region" description="Helical" evidence="2">
    <location>
        <begin position="57"/>
        <end position="76"/>
    </location>
</feature>
<gene>
    <name evidence="3" type="ORF">Cco03nite_20770</name>
</gene>
<dbReference type="AlphaFoldDB" id="A0A8J3KSJ0"/>
<evidence type="ECO:0000313" key="4">
    <source>
        <dbReference type="Proteomes" id="UP000630887"/>
    </source>
</evidence>
<keyword evidence="2" id="KW-0472">Membrane</keyword>
<keyword evidence="2" id="KW-0812">Transmembrane</keyword>
<feature type="transmembrane region" description="Helical" evidence="2">
    <location>
        <begin position="88"/>
        <end position="112"/>
    </location>
</feature>
<reference evidence="3 4" key="1">
    <citation type="submission" date="2021-01" db="EMBL/GenBank/DDBJ databases">
        <title>Whole genome shotgun sequence of Catellatospora coxensis NBRC 107359.</title>
        <authorList>
            <person name="Komaki H."/>
            <person name="Tamura T."/>
        </authorList>
    </citation>
    <scope>NUCLEOTIDE SEQUENCE [LARGE SCALE GENOMIC DNA]</scope>
    <source>
        <strain evidence="3 4">NBRC 107359</strain>
    </source>
</reference>
<dbReference type="InterPro" id="IPR010994">
    <property type="entry name" value="RuvA_2-like"/>
</dbReference>
<dbReference type="Gene3D" id="1.10.150.320">
    <property type="entry name" value="Photosystem II 12 kDa extrinsic protein"/>
    <property type="match status" value="1"/>
</dbReference>
<evidence type="ECO:0000256" key="2">
    <source>
        <dbReference type="SAM" id="Phobius"/>
    </source>
</evidence>
<name>A0A8J3KSJ0_9ACTN</name>
<proteinExistence type="predicted"/>
<feature type="transmembrane region" description="Helical" evidence="2">
    <location>
        <begin position="30"/>
        <end position="50"/>
    </location>
</feature>
<sequence>MPTNPRLSPMAALPVRHLVRTVRWYVLHSWWLLLPLFGCSCLGGLGFLYVGLLARRTAWWVSGLGYLGVSVLSFALRDGFETDTPAKALGVALFIAGWLGSVIHSIVVNVLWLQWLADPTPRPRHQPTPAVASAWPGGPVPAAPPASPPAVPLPPQVPATPPPAGMVDVNTVSAEQLAGLPFFDAARAERVLAERHSRGRFGYVEEFAAAAQLAPHEYTRLLPMLVVITRG</sequence>
<feature type="region of interest" description="Disordered" evidence="1">
    <location>
        <begin position="124"/>
        <end position="159"/>
    </location>
</feature>
<organism evidence="3 4">
    <name type="scientific">Catellatospora coxensis</name>
    <dbReference type="NCBI Taxonomy" id="310354"/>
    <lineage>
        <taxon>Bacteria</taxon>
        <taxon>Bacillati</taxon>
        <taxon>Actinomycetota</taxon>
        <taxon>Actinomycetes</taxon>
        <taxon>Micromonosporales</taxon>
        <taxon>Micromonosporaceae</taxon>
        <taxon>Catellatospora</taxon>
    </lineage>
</organism>
<dbReference type="Proteomes" id="UP000630887">
    <property type="component" value="Unassembled WGS sequence"/>
</dbReference>
<dbReference type="SUPFAM" id="SSF47781">
    <property type="entry name" value="RuvA domain 2-like"/>
    <property type="match status" value="1"/>
</dbReference>
<accession>A0A8J3KSJ0</accession>
<dbReference type="Pfam" id="PF12836">
    <property type="entry name" value="HHH_3"/>
    <property type="match status" value="1"/>
</dbReference>
<keyword evidence="4" id="KW-1185">Reference proteome</keyword>
<feature type="compositionally biased region" description="Pro residues" evidence="1">
    <location>
        <begin position="138"/>
        <end position="159"/>
    </location>
</feature>
<comment type="caution">
    <text evidence="3">The sequence shown here is derived from an EMBL/GenBank/DDBJ whole genome shotgun (WGS) entry which is preliminary data.</text>
</comment>
<dbReference type="EMBL" id="BONI01000014">
    <property type="protein sequence ID" value="GIG05377.1"/>
    <property type="molecule type" value="Genomic_DNA"/>
</dbReference>
<protein>
    <recommendedName>
        <fullName evidence="5">Helix-hairpin-helix protein</fullName>
    </recommendedName>
</protein>
<keyword evidence="2" id="KW-1133">Transmembrane helix</keyword>